<dbReference type="Proteomes" id="UP001176478">
    <property type="component" value="Unassembled WGS sequence"/>
</dbReference>
<dbReference type="InterPro" id="IPR052922">
    <property type="entry name" value="Cytidylate_Kinase-2"/>
</dbReference>
<dbReference type="EMBL" id="JAUQTG010000003">
    <property type="protein sequence ID" value="MDO7856372.1"/>
    <property type="molecule type" value="Genomic_DNA"/>
</dbReference>
<sequence length="168" mass="19552">MKVCIIGISGAGKTTLAKKLAIELNVPTYAYDDIYWNKRSGEYIKNTPEIINSLVSAIKSERDWIVEGAYDRRMLPFFEDCSLIIRLKIPYRICVLRIIKRYLLAKITKTRHKETILNTIELLRFAKRFDNQLNVFFDSNPAVMHKIVEVNNTKQCSLEIKKHLNETS</sequence>
<dbReference type="InterPro" id="IPR027417">
    <property type="entry name" value="P-loop_NTPase"/>
</dbReference>
<comment type="caution">
    <text evidence="1">The sequence shown here is derived from an EMBL/GenBank/DDBJ whole genome shotgun (WGS) entry which is preliminary data.</text>
</comment>
<dbReference type="RefSeq" id="WP_042844959.1">
    <property type="nucleotide sequence ID" value="NZ_JARRYG010000004.1"/>
</dbReference>
<dbReference type="PANTHER" id="PTHR37816">
    <property type="entry name" value="YALI0E33011P"/>
    <property type="match status" value="1"/>
</dbReference>
<dbReference type="SUPFAM" id="SSF52540">
    <property type="entry name" value="P-loop containing nucleoside triphosphate hydrolases"/>
    <property type="match status" value="1"/>
</dbReference>
<gene>
    <name evidence="1" type="ORF">P7V44_04995</name>
    <name evidence="2" type="ORF">Q5E86_08365</name>
</gene>
<accession>A0AA42FJD5</accession>
<name>A0AA42FJD5_9GAMM</name>
<dbReference type="EMBL" id="JARRYG010000004">
    <property type="protein sequence ID" value="MDG4695594.1"/>
    <property type="molecule type" value="Genomic_DNA"/>
</dbReference>
<keyword evidence="4" id="KW-1185">Reference proteome</keyword>
<reference evidence="2" key="3">
    <citation type="journal article" date="2024" name="Int. J. Antimicrob. Agents">
        <title>Identification of a novel Providencia species showing multi-drug-resistant in three patients with hospital-acquired infection.</title>
        <authorList>
            <person name="Yang W."/>
            <person name="Chen J."/>
            <person name="Yang F."/>
            <person name="Ji P."/>
            <person name="Shen S."/>
            <person name="Yin D."/>
            <person name="Hu F."/>
        </authorList>
    </citation>
    <scope>NUCLEOTIDE SEQUENCE</scope>
    <source>
        <strain evidence="2">CRE-138-0111</strain>
    </source>
</reference>
<dbReference type="Proteomes" id="UP001156701">
    <property type="component" value="Unassembled WGS sequence"/>
</dbReference>
<dbReference type="Gene3D" id="3.40.50.300">
    <property type="entry name" value="P-loop containing nucleotide triphosphate hydrolases"/>
    <property type="match status" value="1"/>
</dbReference>
<evidence type="ECO:0000313" key="4">
    <source>
        <dbReference type="Proteomes" id="UP001176478"/>
    </source>
</evidence>
<organism evidence="1 3">
    <name type="scientific">Providencia huashanensis</name>
    <dbReference type="NCBI Taxonomy" id="3037798"/>
    <lineage>
        <taxon>Bacteria</taxon>
        <taxon>Pseudomonadati</taxon>
        <taxon>Pseudomonadota</taxon>
        <taxon>Gammaproteobacteria</taxon>
        <taxon>Enterobacterales</taxon>
        <taxon>Morganellaceae</taxon>
        <taxon>Providencia</taxon>
    </lineage>
</organism>
<evidence type="ECO:0000313" key="3">
    <source>
        <dbReference type="Proteomes" id="UP001156701"/>
    </source>
</evidence>
<dbReference type="AlphaFoldDB" id="A0AA42FJD5"/>
<dbReference type="PANTHER" id="PTHR37816:SF2">
    <property type="entry name" value="DNA TOPOLOGY MODULATION PROTEIN FLAR-RELATED PROTEIN"/>
    <property type="match status" value="1"/>
</dbReference>
<evidence type="ECO:0000313" key="2">
    <source>
        <dbReference type="EMBL" id="MDO7856372.1"/>
    </source>
</evidence>
<reference evidence="1" key="1">
    <citation type="submission" date="2023-03" db="EMBL/GenBank/DDBJ databases">
        <title>a new species belonging to Providencia genus.</title>
        <authorList>
            <person name="Yang W."/>
            <person name="Hu F."/>
            <person name="Shen S."/>
            <person name="Ding L."/>
            <person name="Yin D."/>
        </authorList>
    </citation>
    <scope>NUCLEOTIDE SEQUENCE</scope>
    <source>
        <strain evidence="1">CRE-3FA-0001</strain>
    </source>
</reference>
<reference evidence="2" key="2">
    <citation type="submission" date="2023-07" db="EMBL/GenBank/DDBJ databases">
        <authorList>
            <person name="Yang W."/>
            <person name="Chen J."/>
            <person name="Ji P."/>
            <person name="Hu F."/>
        </authorList>
    </citation>
    <scope>NUCLEOTIDE SEQUENCE</scope>
    <source>
        <strain evidence="2">CRE-138-0111</strain>
    </source>
</reference>
<evidence type="ECO:0000313" key="1">
    <source>
        <dbReference type="EMBL" id="MDG4695594.1"/>
    </source>
</evidence>
<protein>
    <submittedName>
        <fullName evidence="1">AAA family ATPase</fullName>
    </submittedName>
</protein>
<proteinExistence type="predicted"/>